<dbReference type="GO" id="GO:0005525">
    <property type="term" value="F:GTP binding"/>
    <property type="evidence" value="ECO:0007669"/>
    <property type="project" value="UniProtKB-KW"/>
</dbReference>
<dbReference type="Pfam" id="PF01983">
    <property type="entry name" value="CofC"/>
    <property type="match status" value="1"/>
</dbReference>
<evidence type="ECO:0000256" key="2">
    <source>
        <dbReference type="ARBA" id="ARBA00022695"/>
    </source>
</evidence>
<proteinExistence type="predicted"/>
<dbReference type="Gene3D" id="3.90.550.10">
    <property type="entry name" value="Spore Coat Polysaccharide Biosynthesis Protein SpsA, Chain A"/>
    <property type="match status" value="1"/>
</dbReference>
<dbReference type="GO" id="GO:0043814">
    <property type="term" value="F:phospholactate guanylyltransferase activity"/>
    <property type="evidence" value="ECO:0007669"/>
    <property type="project" value="InterPro"/>
</dbReference>
<dbReference type="InterPro" id="IPR002835">
    <property type="entry name" value="CofC"/>
</dbReference>
<evidence type="ECO:0000313" key="6">
    <source>
        <dbReference type="Proteomes" id="UP000317046"/>
    </source>
</evidence>
<accession>A0A4Y3KWA2</accession>
<keyword evidence="4" id="KW-0342">GTP-binding</keyword>
<dbReference type="EMBL" id="BJLR01000019">
    <property type="protein sequence ID" value="GEA88412.1"/>
    <property type="molecule type" value="Genomic_DNA"/>
</dbReference>
<name>A0A4Y3KWA2_9CELL</name>
<dbReference type="InterPro" id="IPR029044">
    <property type="entry name" value="Nucleotide-diphossugar_trans"/>
</dbReference>
<gene>
    <name evidence="5" type="primary">cofC</name>
    <name evidence="5" type="ORF">CCE01nite_23610</name>
</gene>
<evidence type="ECO:0000313" key="5">
    <source>
        <dbReference type="EMBL" id="GEA88412.1"/>
    </source>
</evidence>
<keyword evidence="1" id="KW-0808">Transferase</keyword>
<evidence type="ECO:0000256" key="4">
    <source>
        <dbReference type="ARBA" id="ARBA00023134"/>
    </source>
</evidence>
<comment type="caution">
    <text evidence="5">The sequence shown here is derived from an EMBL/GenBank/DDBJ whole genome shotgun (WGS) entry which is preliminary data.</text>
</comment>
<dbReference type="NCBIfam" id="TIGR03552">
    <property type="entry name" value="F420_cofC"/>
    <property type="match status" value="1"/>
</dbReference>
<dbReference type="Proteomes" id="UP000317046">
    <property type="component" value="Unassembled WGS sequence"/>
</dbReference>
<keyword evidence="6" id="KW-1185">Reference proteome</keyword>
<keyword evidence="3" id="KW-0547">Nucleotide-binding</keyword>
<keyword evidence="2 5" id="KW-0548">Nucleotidyltransferase</keyword>
<reference evidence="5" key="1">
    <citation type="submission" date="2019-06" db="EMBL/GenBank/DDBJ databases">
        <title>Whole genome shotgun sequence of Cellulomonas cellasea NBRC 3753.</title>
        <authorList>
            <person name="Hosoyama A."/>
            <person name="Uohara A."/>
            <person name="Ohji S."/>
            <person name="Ichikawa N."/>
        </authorList>
    </citation>
    <scope>NUCLEOTIDE SEQUENCE [LARGE SCALE GENOMIC DNA]</scope>
    <source>
        <strain evidence="5">NBRC 3753</strain>
    </source>
</reference>
<dbReference type="PANTHER" id="PTHR40392">
    <property type="entry name" value="2-PHOSPHO-L-LACTATE GUANYLYLTRANSFERASE"/>
    <property type="match status" value="1"/>
</dbReference>
<dbReference type="SUPFAM" id="SSF53448">
    <property type="entry name" value="Nucleotide-diphospho-sugar transferases"/>
    <property type="match status" value="1"/>
</dbReference>
<dbReference type="PANTHER" id="PTHR40392:SF1">
    <property type="entry name" value="2-PHOSPHO-L-LACTATE GUANYLYLTRANSFERASE"/>
    <property type="match status" value="1"/>
</dbReference>
<sequence>MPVKAAALGKTRLAGTLDPGARTALVRAMAGDTLAAVSTARAVARVVVVTGDAAFGATAAELPGVEVLAERTAVGLDAAVGLGIARARDLAPHDGVAVVLGDLPALRPDELDDVLARAGGVARGFVADAEGTGTTVLTARAGHAPRPRFGAGSAAAHTAAGHVRLAVPRGSGVEQDVDVAADLDAVAALRVGEQTRQVLHGLGGRRTG</sequence>
<evidence type="ECO:0000256" key="1">
    <source>
        <dbReference type="ARBA" id="ARBA00022679"/>
    </source>
</evidence>
<protein>
    <submittedName>
        <fullName evidence="5">2-phospho-L-lactate guanylyltransferase</fullName>
    </submittedName>
</protein>
<evidence type="ECO:0000256" key="3">
    <source>
        <dbReference type="ARBA" id="ARBA00022741"/>
    </source>
</evidence>
<organism evidence="5 6">
    <name type="scientific">Cellulomonas cellasea</name>
    <dbReference type="NCBI Taxonomy" id="43670"/>
    <lineage>
        <taxon>Bacteria</taxon>
        <taxon>Bacillati</taxon>
        <taxon>Actinomycetota</taxon>
        <taxon>Actinomycetes</taxon>
        <taxon>Micrococcales</taxon>
        <taxon>Cellulomonadaceae</taxon>
        <taxon>Cellulomonas</taxon>
    </lineage>
</organism>
<dbReference type="AlphaFoldDB" id="A0A4Y3KWA2"/>